<reference evidence="5" key="1">
    <citation type="submission" date="2013-03" db="EMBL/GenBank/DDBJ databases">
        <title>The Genome Sequence of Anopheles minimus MINIMUS1.</title>
        <authorList>
            <consortium name="The Broad Institute Genomics Platform"/>
            <person name="Neafsey D.E."/>
            <person name="Walton C."/>
            <person name="Walker B."/>
            <person name="Young S.K."/>
            <person name="Zeng Q."/>
            <person name="Gargeya S."/>
            <person name="Fitzgerald M."/>
            <person name="Haas B."/>
            <person name="Abouelleil A."/>
            <person name="Allen A.W."/>
            <person name="Alvarado L."/>
            <person name="Arachchi H.M."/>
            <person name="Berlin A.M."/>
            <person name="Chapman S.B."/>
            <person name="Gainer-Dewar J."/>
            <person name="Goldberg J."/>
            <person name="Griggs A."/>
            <person name="Gujja S."/>
            <person name="Hansen M."/>
            <person name="Howarth C."/>
            <person name="Imamovic A."/>
            <person name="Ireland A."/>
            <person name="Larimer J."/>
            <person name="McCowan C."/>
            <person name="Murphy C."/>
            <person name="Pearson M."/>
            <person name="Poon T.W."/>
            <person name="Priest M."/>
            <person name="Roberts A."/>
            <person name="Saif S."/>
            <person name="Shea T."/>
            <person name="Sisk P."/>
            <person name="Sykes S."/>
            <person name="Wortman J."/>
            <person name="Nusbaum C."/>
            <person name="Birren B."/>
        </authorList>
    </citation>
    <scope>NUCLEOTIDE SEQUENCE [LARGE SCALE GENOMIC DNA]</scope>
    <source>
        <strain evidence="5">MINIMUS1</strain>
    </source>
</reference>
<feature type="region of interest" description="Disordered" evidence="2">
    <location>
        <begin position="931"/>
        <end position="958"/>
    </location>
</feature>
<feature type="compositionally biased region" description="Polar residues" evidence="2">
    <location>
        <begin position="286"/>
        <end position="298"/>
    </location>
</feature>
<keyword evidence="5" id="KW-1185">Reference proteome</keyword>
<feature type="compositionally biased region" description="Polar residues" evidence="2">
    <location>
        <begin position="1010"/>
        <end position="1027"/>
    </location>
</feature>
<feature type="compositionally biased region" description="Gly residues" evidence="2">
    <location>
        <begin position="1356"/>
        <end position="1372"/>
    </location>
</feature>
<evidence type="ECO:0000313" key="4">
    <source>
        <dbReference type="EnsemblMetazoa" id="AMIN007998-PA"/>
    </source>
</evidence>
<feature type="signal peptide" evidence="3">
    <location>
        <begin position="1"/>
        <end position="19"/>
    </location>
</feature>
<feature type="compositionally biased region" description="Low complexity" evidence="2">
    <location>
        <begin position="1401"/>
        <end position="1414"/>
    </location>
</feature>
<name>A0A182WCB8_9DIPT</name>
<dbReference type="PANTHER" id="PTHR10380:SF235">
    <property type="entry name" value="CUTICULAR PROTEIN 73D, ISOFORM B"/>
    <property type="match status" value="1"/>
</dbReference>
<feature type="compositionally biased region" description="Basic residues" evidence="2">
    <location>
        <begin position="84"/>
        <end position="95"/>
    </location>
</feature>
<evidence type="ECO:0000313" key="5">
    <source>
        <dbReference type="Proteomes" id="UP000075920"/>
    </source>
</evidence>
<dbReference type="InterPro" id="IPR050468">
    <property type="entry name" value="Cuticle_Struct_Prot"/>
</dbReference>
<dbReference type="VEuPathDB" id="VectorBase:AMIN007998"/>
<keyword evidence="3" id="KW-0732">Signal</keyword>
<feature type="region of interest" description="Disordered" evidence="2">
    <location>
        <begin position="199"/>
        <end position="233"/>
    </location>
</feature>
<feature type="region of interest" description="Disordered" evidence="2">
    <location>
        <begin position="82"/>
        <end position="117"/>
    </location>
</feature>
<feature type="compositionally biased region" description="Polar residues" evidence="2">
    <location>
        <begin position="1416"/>
        <end position="1461"/>
    </location>
</feature>
<dbReference type="EnsemblMetazoa" id="AMIN007998-RA">
    <property type="protein sequence ID" value="AMIN007998-PA"/>
    <property type="gene ID" value="AMIN007998"/>
</dbReference>
<dbReference type="InterPro" id="IPR000618">
    <property type="entry name" value="Insect_cuticle"/>
</dbReference>
<feature type="compositionally biased region" description="Basic and acidic residues" evidence="2">
    <location>
        <begin position="406"/>
        <end position="423"/>
    </location>
</feature>
<sequence>MKVIVFVSVVLVHLLPVRTDQTDFNHINSDGSFAFGLKNSDTPGAHYHTASGNPKTIVRGRYGSRQPDTGRVEETIYTAGPRGFRARGPKIHRKQSLSQVQRGPIGTPEDPLADPYDDPSYDFQFKTRNYQRREGSDSNGRVNGLYSYIDDVGEKHSVRYSAGSGTGYEVANPVPDAPNTIAYESPLYKTHKQVRGKVAFESGPSGSGQYKLLSVGPDQRRAETTGPDGVTRGSYSYLDDKGVQRTVQYIAGAGIGYKVVQSTVGAGTHRLPQPNFGINHVEQSEIGDNNNPSYQTAPSGPASERPGSSGAGYDHVARPSAGGYDGGSNRPTAPGGSYDPPTGPSGAGSNYPDGSKPGIPGYPESSRPTGQGYDEEDFDSKRPTTSSPSLRPPTTDRPAPSSDSSEASREKYPLPDDSADHDLGGYGDDSIIGLLPPKYDYEAAGPGPSGADHDHDQPPLSGPFDVAISSGPSGPAPYPSFGESAPGTNAYNSNDFSGFPEVTYDQKKLEDDRKKDWRDFAKDSTIIKNVGDWYVGLAPGASVRAHIQNIDLLPYGGRAPSPGDALRRDTQAQAKAGHAGGRKPYDGRCAKISVLITMAFGCIHPMLTWMVLLLVGVIPEQGYGWNQPSTYYQGAASGGYFGGRGSGSLGNQAQVGASAGSWNAGAVGSSGGGGFQGQTGGGASGGLDQTVGFGANQWTGGNGALRGVAGGVSTAGDGFGADGTGSGASLATGSEGGVGYNNQGNLGNFGSSSVGVGQFPPHHLNGPVPANAFGGSFGTSGTGFGAGGHYHGSQPSTSPYGAPLAQPWRYGTPTNVGGYGAARLPWHGYVYRVPVAHINPDGSYSFSYYTPHSSREETGHSNGNVEGTYGFQNDGAKHNFSFNAAPDVDLRTNFDGSRAGVLNPDEYGPQSVHSRARLPLVPQTNFQAGVDEQATTGNGGRPQVPNSWSSRSGVAEGGNDQSALAVVGLPKTSTEATDISQPTVTTTARNQIVRGSTESVSVSDLEGRVSQPNGVSLTSDGMVTTTPPLGGSVEQVVTRPENEVPTYSNEIGTNDMQYNGVADGSYSPFAAGAPNVPRFGTVSPDRSYRFGYQTPDATREETADRTGNVRGSFSYNNEAGRNDLQYVAGAGMGFRPTGGSLSVPNGLTGSSFLANGGSLSVPNGQRVDGSAGAAGAFGGSGLVSNGVVGNQGGSGVGGTFGGSGTGFGGSGVVGNQGGPFGGSGLEGSGVVGSQGRQGLGGTIAGSGNGFEGNGVVGNQGVSGVGGPFGGSGTGFGGNGVVGNQGGQGVGGTFGGSDFGGERGVGVQTGAGQGGNFAVSAAGFGADGRPLVFGNQGNGAGFGSDGRTLGFGNQGTQQGGGGTFGGSNTGFGADGRPSASGNQAGSFGGFDGRPFGNQARQGFSSTGTGSTVGFTGNQGTTHNPVTRSPATNAFNGASTGPWNGSGTTNQPVADQADESTTINEDDSEQTTTFGGYGDVAGAGLFASGNRRLVQ</sequence>
<reference evidence="4" key="2">
    <citation type="submission" date="2020-05" db="UniProtKB">
        <authorList>
            <consortium name="EnsemblMetazoa"/>
        </authorList>
    </citation>
    <scope>IDENTIFICATION</scope>
    <source>
        <strain evidence="4">MINIMUS1</strain>
    </source>
</reference>
<dbReference type="Proteomes" id="UP000075920">
    <property type="component" value="Unassembled WGS sequence"/>
</dbReference>
<dbReference type="STRING" id="112268.A0A182WCB8"/>
<feature type="region of interest" description="Disordered" evidence="2">
    <location>
        <begin position="281"/>
        <end position="462"/>
    </location>
</feature>
<proteinExistence type="predicted"/>
<dbReference type="GO" id="GO:0062129">
    <property type="term" value="C:chitin-based extracellular matrix"/>
    <property type="evidence" value="ECO:0007669"/>
    <property type="project" value="TreeGrafter"/>
</dbReference>
<keyword evidence="1" id="KW-0193">Cuticle</keyword>
<evidence type="ECO:0000256" key="3">
    <source>
        <dbReference type="SAM" id="SignalP"/>
    </source>
</evidence>
<feature type="region of interest" description="Disordered" evidence="2">
    <location>
        <begin position="996"/>
        <end position="1032"/>
    </location>
</feature>
<feature type="region of interest" description="Disordered" evidence="2">
    <location>
        <begin position="1348"/>
        <end position="1476"/>
    </location>
</feature>
<feature type="region of interest" description="Disordered" evidence="2">
    <location>
        <begin position="1211"/>
        <end position="1233"/>
    </location>
</feature>
<dbReference type="Pfam" id="PF00379">
    <property type="entry name" value="Chitin_bind_4"/>
    <property type="match status" value="5"/>
</dbReference>
<feature type="region of interest" description="Disordered" evidence="2">
    <location>
        <begin position="1097"/>
        <end position="1116"/>
    </location>
</feature>
<evidence type="ECO:0000256" key="1">
    <source>
        <dbReference type="PROSITE-ProRule" id="PRU00497"/>
    </source>
</evidence>
<evidence type="ECO:0000256" key="2">
    <source>
        <dbReference type="SAM" id="MobiDB-lite"/>
    </source>
</evidence>
<dbReference type="GO" id="GO:0008010">
    <property type="term" value="F:structural constituent of chitin-based larval cuticle"/>
    <property type="evidence" value="ECO:0007669"/>
    <property type="project" value="TreeGrafter"/>
</dbReference>
<feature type="region of interest" description="Disordered" evidence="2">
    <location>
        <begin position="851"/>
        <end position="872"/>
    </location>
</feature>
<organism evidence="4 5">
    <name type="scientific">Anopheles minimus</name>
    <dbReference type="NCBI Taxonomy" id="112268"/>
    <lineage>
        <taxon>Eukaryota</taxon>
        <taxon>Metazoa</taxon>
        <taxon>Ecdysozoa</taxon>
        <taxon>Arthropoda</taxon>
        <taxon>Hexapoda</taxon>
        <taxon>Insecta</taxon>
        <taxon>Pterygota</taxon>
        <taxon>Neoptera</taxon>
        <taxon>Endopterygota</taxon>
        <taxon>Diptera</taxon>
        <taxon>Nematocera</taxon>
        <taxon>Culicoidea</taxon>
        <taxon>Culicidae</taxon>
        <taxon>Anophelinae</taxon>
        <taxon>Anopheles</taxon>
    </lineage>
</organism>
<dbReference type="PROSITE" id="PS51155">
    <property type="entry name" value="CHIT_BIND_RR_2"/>
    <property type="match status" value="4"/>
</dbReference>
<feature type="chain" id="PRO_5008141221" evidence="3">
    <location>
        <begin position="20"/>
        <end position="1493"/>
    </location>
</feature>
<feature type="compositionally biased region" description="Low complexity" evidence="2">
    <location>
        <begin position="383"/>
        <end position="398"/>
    </location>
</feature>
<protein>
    <submittedName>
        <fullName evidence="4">Uncharacterized protein</fullName>
    </submittedName>
</protein>
<dbReference type="PANTHER" id="PTHR10380">
    <property type="entry name" value="CUTICLE PROTEIN"/>
    <property type="match status" value="1"/>
</dbReference>
<accession>A0A182WCB8</accession>